<gene>
    <name evidence="2" type="ORF">GCM10023321_40770</name>
</gene>
<protein>
    <recommendedName>
        <fullName evidence="4">Secreted protein</fullName>
    </recommendedName>
</protein>
<dbReference type="RefSeq" id="WP_185063366.1">
    <property type="nucleotide sequence ID" value="NZ_BAABJP010000019.1"/>
</dbReference>
<keyword evidence="1" id="KW-0732">Signal</keyword>
<accession>A0ABP9QAN8</accession>
<dbReference type="Proteomes" id="UP001428817">
    <property type="component" value="Unassembled WGS sequence"/>
</dbReference>
<name>A0ABP9QAN8_9PSEU</name>
<evidence type="ECO:0000256" key="1">
    <source>
        <dbReference type="SAM" id="SignalP"/>
    </source>
</evidence>
<dbReference type="EMBL" id="BAABJP010000019">
    <property type="protein sequence ID" value="GAA5159517.1"/>
    <property type="molecule type" value="Genomic_DNA"/>
</dbReference>
<sequence>MKPRILVTPALTLAVLGAVSAFGTPIASADPSGCVVQHNTDASHARPTSAWSYCATYRGQHQVSAICRDAGGRKSTQSGAWVGAGQKSIVRCYEVGRAWNSLK</sequence>
<organism evidence="2 3">
    <name type="scientific">Pseudonocardia eucalypti</name>
    <dbReference type="NCBI Taxonomy" id="648755"/>
    <lineage>
        <taxon>Bacteria</taxon>
        <taxon>Bacillati</taxon>
        <taxon>Actinomycetota</taxon>
        <taxon>Actinomycetes</taxon>
        <taxon>Pseudonocardiales</taxon>
        <taxon>Pseudonocardiaceae</taxon>
        <taxon>Pseudonocardia</taxon>
    </lineage>
</organism>
<comment type="caution">
    <text evidence="2">The sequence shown here is derived from an EMBL/GenBank/DDBJ whole genome shotgun (WGS) entry which is preliminary data.</text>
</comment>
<feature type="chain" id="PRO_5045394538" description="Secreted protein" evidence="1">
    <location>
        <begin position="30"/>
        <end position="103"/>
    </location>
</feature>
<evidence type="ECO:0000313" key="3">
    <source>
        <dbReference type="Proteomes" id="UP001428817"/>
    </source>
</evidence>
<evidence type="ECO:0008006" key="4">
    <source>
        <dbReference type="Google" id="ProtNLM"/>
    </source>
</evidence>
<proteinExistence type="predicted"/>
<reference evidence="3" key="1">
    <citation type="journal article" date="2019" name="Int. J. Syst. Evol. Microbiol.">
        <title>The Global Catalogue of Microorganisms (GCM) 10K type strain sequencing project: providing services to taxonomists for standard genome sequencing and annotation.</title>
        <authorList>
            <consortium name="The Broad Institute Genomics Platform"/>
            <consortium name="The Broad Institute Genome Sequencing Center for Infectious Disease"/>
            <person name="Wu L."/>
            <person name="Ma J."/>
        </authorList>
    </citation>
    <scope>NUCLEOTIDE SEQUENCE [LARGE SCALE GENOMIC DNA]</scope>
    <source>
        <strain evidence="3">JCM 18303</strain>
    </source>
</reference>
<evidence type="ECO:0000313" key="2">
    <source>
        <dbReference type="EMBL" id="GAA5159517.1"/>
    </source>
</evidence>
<feature type="signal peptide" evidence="1">
    <location>
        <begin position="1"/>
        <end position="29"/>
    </location>
</feature>
<keyword evidence="3" id="KW-1185">Reference proteome</keyword>